<accession>A0A2K9P5X9</accession>
<dbReference type="KEGG" id="mpec:B9O19_02025"/>
<dbReference type="PANTHER" id="PTHR44757">
    <property type="entry name" value="DIGUANYLATE CYCLASE DGCP"/>
    <property type="match status" value="1"/>
</dbReference>
<dbReference type="SUPFAM" id="SSF52172">
    <property type="entry name" value="CheY-like"/>
    <property type="match status" value="1"/>
</dbReference>
<name>A0A2K9P5X9_9FIRM</name>
<gene>
    <name evidence="7" type="ORF">B9O19_02025</name>
</gene>
<proteinExistence type="predicted"/>
<dbReference type="InterPro" id="IPR011006">
    <property type="entry name" value="CheY-like_superfamily"/>
</dbReference>
<dbReference type="Proteomes" id="UP000235589">
    <property type="component" value="Chromosome"/>
</dbReference>
<dbReference type="Gene3D" id="3.30.450.20">
    <property type="entry name" value="PAS domain"/>
    <property type="match status" value="2"/>
</dbReference>
<dbReference type="SMART" id="SM00448">
    <property type="entry name" value="REC"/>
    <property type="match status" value="1"/>
</dbReference>
<dbReference type="Pfam" id="PF13426">
    <property type="entry name" value="PAS_9"/>
    <property type="match status" value="1"/>
</dbReference>
<dbReference type="RefSeq" id="WP_102366303.1">
    <property type="nucleotide sequence ID" value="NZ_CP020991.1"/>
</dbReference>
<dbReference type="InterPro" id="IPR035965">
    <property type="entry name" value="PAS-like_dom_sf"/>
</dbReference>
<evidence type="ECO:0000256" key="1">
    <source>
        <dbReference type="ARBA" id="ARBA00018672"/>
    </source>
</evidence>
<dbReference type="SMART" id="SM00086">
    <property type="entry name" value="PAC"/>
    <property type="match status" value="3"/>
</dbReference>
<evidence type="ECO:0000259" key="4">
    <source>
        <dbReference type="PROSITE" id="PS50110"/>
    </source>
</evidence>
<dbReference type="NCBIfam" id="TIGR00229">
    <property type="entry name" value="sensory_box"/>
    <property type="match status" value="1"/>
</dbReference>
<keyword evidence="3" id="KW-0597">Phosphoprotein</keyword>
<organism evidence="7 8">
    <name type="scientific">Monoglobus pectinilyticus</name>
    <dbReference type="NCBI Taxonomy" id="1981510"/>
    <lineage>
        <taxon>Bacteria</taxon>
        <taxon>Bacillati</taxon>
        <taxon>Bacillota</taxon>
        <taxon>Clostridia</taxon>
        <taxon>Monoglobales</taxon>
        <taxon>Monoglobaceae</taxon>
        <taxon>Monoglobus</taxon>
    </lineage>
</organism>
<dbReference type="CDD" id="cd01949">
    <property type="entry name" value="GGDEF"/>
    <property type="match status" value="2"/>
</dbReference>
<dbReference type="InterPro" id="IPR001610">
    <property type="entry name" value="PAC"/>
</dbReference>
<evidence type="ECO:0000313" key="7">
    <source>
        <dbReference type="EMBL" id="AUO20168.1"/>
    </source>
</evidence>
<dbReference type="PROSITE" id="PS50110">
    <property type="entry name" value="RESPONSE_REGULATORY"/>
    <property type="match status" value="1"/>
</dbReference>
<dbReference type="InterPro" id="IPR043128">
    <property type="entry name" value="Rev_trsase/Diguanyl_cyclase"/>
</dbReference>
<protein>
    <recommendedName>
        <fullName evidence="1">Stage 0 sporulation protein A homolog</fullName>
    </recommendedName>
</protein>
<dbReference type="Pfam" id="PF00072">
    <property type="entry name" value="Response_reg"/>
    <property type="match status" value="1"/>
</dbReference>
<dbReference type="Pfam" id="PF00563">
    <property type="entry name" value="EAL"/>
    <property type="match status" value="1"/>
</dbReference>
<dbReference type="InterPro" id="IPR052155">
    <property type="entry name" value="Biofilm_reg_signaling"/>
</dbReference>
<dbReference type="InterPro" id="IPR035919">
    <property type="entry name" value="EAL_sf"/>
</dbReference>
<dbReference type="Pfam" id="PF13188">
    <property type="entry name" value="PAS_8"/>
    <property type="match status" value="1"/>
</dbReference>
<dbReference type="SMART" id="SM00267">
    <property type="entry name" value="GGDEF"/>
    <property type="match status" value="2"/>
</dbReference>
<evidence type="ECO:0000256" key="2">
    <source>
        <dbReference type="ARBA" id="ARBA00024867"/>
    </source>
</evidence>
<dbReference type="InterPro" id="IPR000014">
    <property type="entry name" value="PAS"/>
</dbReference>
<dbReference type="SUPFAM" id="SSF141868">
    <property type="entry name" value="EAL domain-like"/>
    <property type="match status" value="1"/>
</dbReference>
<sequence length="1555" mass="177726">MTSNKKRKILVVDDVEQNRMILSEILKDDYTVIEADDGDVCLKKLREDKDIILVLLDIVMPKMDGFQVLREMSKDKELQHKSVIITTADRAIDAEIRALRDGAVDFLEKPYNSDIVKCRVDNIVTRIVLESEILEEKLDLANERLAAMVDLIPDGIAIFDYYESGRVDLGYYNEYFANIFNITRSIADTEKISFESLNQLFELDLIYPGDRSHLEEKVKKCIDDSGTLTCQFRIKRNGAFSWVRMSMITFLGSNGVCRCHVLFSDISSEKDREEQITDALNKLRYVTRHDKLTQIYNRETFCASTDKLLSVNPSVKYSIIMWDIKNFKVINELFGSDKGDKILILIADTLKSLVGNNGIYGRMESDKFVVCIPASLCDINSIINKMDMTLNSANIVDYNLKIFAGIYNIINDEKIPIDQMCDRANMALKSAKRDYVNRYSYYDSEMRKMVMEEELILNDMDTALQNQQFKVCYQPIFSVTSGKPIAAEALVRWMHPDRGVISPQKFITVFENNKFITKLDWCVLEEVCKFQKKRLDAGKVMLPISVNFSRLDCYKPMICENVLGLIEQYGLSPDMIKIEITETAYTMDKEQIIDVTNKFRSYGFQVLMDDFGSGYSSLNTLKDVNIDILKIDKRFIDDIEDSDKAGAIVSSVVRMARLIGMDIIAEGVETQYQKDFLRGIGCDTIQGYFYSKPLFENEFNEVIDKYSKLPIDKCVSDIRANDLNVESIWSGNKEVDALFGGLIGAMGMYELNPNGVLEIIRVNDGYYDLFGSSPGSVYSDLGLSFSRLEDESKDLLLNACSRAKYENQIINVELKKYHEDGHLMWLSCRVKHIGKSDNRDLFYILINDITEQKMRDTSRQISVYADMFKSFFNEIFEINTINKTVTVMYTDGRIGFETGMKFDIDTFMNFCRSNLADPKDYSSLDKNIKQSFENAPVFVDTYKVLDIDGNARWYECRVLKVNGSDLGIYLCCSADITEEKNIALSKENMRIAEHVNEEKKRLFAVLSRLNICVFELDLKNDVFIMDEQTEYEFNNFFGDICSISGFVNKTFGEDKNAFDSYLSKVKNGIFDSGITVRILMNSGEYGWFKLDTVRQTEKGEVKKIIGTIQKVDESLTDDIGIIREKEQLVSMLNSMQFGVGIFEYDSDSLVPKFYNNRLRELLEIFDGSVYTSSPYVNDLLVYISNVCGKYVNDKNGVNINLSEEHEYKCRDGSKAYANLSITIISFSKNKMVVYCVIDDITNRIEAENKFKEQGYVNSILVETSEYIILDYNAVTKSLTISMPVRDGKRKEYEYKDINSLSSVGWVYPEYLESIDELLFRENYSEDKKDDSIELLANIGGCGYRWHQAVFHYVPDSENKIVRVIGRISDIQIKKERELALSNALNEREKLLEKAEIDSVTGLLNRLTTEECIENKLSKIKSESAFVVYDIDNYEDINADLGHIKAEDYLKKVASVFEDSFRHGDIIGRMDSDVFVAFLTDVKAKDGVYNKVGKTMAKICLVSEEFGFGKMGTVSAGIAFSPDNGVDFMTLYKKANMALCKAKKSGGNSYTIYSEV</sequence>
<dbReference type="Pfam" id="PF00990">
    <property type="entry name" value="GGDEF"/>
    <property type="match status" value="2"/>
</dbReference>
<dbReference type="PANTHER" id="PTHR44757:SF2">
    <property type="entry name" value="BIOFILM ARCHITECTURE MAINTENANCE PROTEIN MBAA"/>
    <property type="match status" value="1"/>
</dbReference>
<evidence type="ECO:0000259" key="6">
    <source>
        <dbReference type="PROSITE" id="PS50887"/>
    </source>
</evidence>
<feature type="domain" description="GGDEF" evidence="6">
    <location>
        <begin position="315"/>
        <end position="444"/>
    </location>
</feature>
<feature type="modified residue" description="4-aspartylphosphate" evidence="3">
    <location>
        <position position="57"/>
    </location>
</feature>
<dbReference type="Gene3D" id="3.20.20.450">
    <property type="entry name" value="EAL domain"/>
    <property type="match status" value="1"/>
</dbReference>
<dbReference type="Gene3D" id="3.40.50.2300">
    <property type="match status" value="1"/>
</dbReference>
<dbReference type="InterPro" id="IPR001789">
    <property type="entry name" value="Sig_transdc_resp-reg_receiver"/>
</dbReference>
<dbReference type="GO" id="GO:0000160">
    <property type="term" value="P:phosphorelay signal transduction system"/>
    <property type="evidence" value="ECO:0007669"/>
    <property type="project" value="InterPro"/>
</dbReference>
<dbReference type="InterPro" id="IPR029787">
    <property type="entry name" value="Nucleotide_cyclase"/>
</dbReference>
<comment type="function">
    <text evidence="2">May play the central regulatory role in sporulation. It may be an element of the effector pathway responsible for the activation of sporulation genes in response to nutritional stress. Spo0A may act in concert with spo0H (a sigma factor) to control the expression of some genes that are critical to the sporulation process.</text>
</comment>
<dbReference type="PROSITE" id="PS50887">
    <property type="entry name" value="GGDEF"/>
    <property type="match status" value="2"/>
</dbReference>
<feature type="domain" description="GGDEF" evidence="6">
    <location>
        <begin position="1421"/>
        <end position="1554"/>
    </location>
</feature>
<feature type="domain" description="EAL" evidence="5">
    <location>
        <begin position="453"/>
        <end position="707"/>
    </location>
</feature>
<dbReference type="SUPFAM" id="SSF55785">
    <property type="entry name" value="PYP-like sensor domain (PAS domain)"/>
    <property type="match status" value="3"/>
</dbReference>
<evidence type="ECO:0000259" key="5">
    <source>
        <dbReference type="PROSITE" id="PS50883"/>
    </source>
</evidence>
<dbReference type="InterPro" id="IPR001633">
    <property type="entry name" value="EAL_dom"/>
</dbReference>
<feature type="domain" description="Response regulatory" evidence="4">
    <location>
        <begin position="8"/>
        <end position="124"/>
    </location>
</feature>
<evidence type="ECO:0000256" key="3">
    <source>
        <dbReference type="PROSITE-ProRule" id="PRU00169"/>
    </source>
</evidence>
<dbReference type="NCBIfam" id="TIGR00254">
    <property type="entry name" value="GGDEF"/>
    <property type="match status" value="2"/>
</dbReference>
<dbReference type="InterPro" id="IPR000160">
    <property type="entry name" value="GGDEF_dom"/>
</dbReference>
<dbReference type="Gene3D" id="3.30.70.270">
    <property type="match status" value="2"/>
</dbReference>
<dbReference type="PROSITE" id="PS50883">
    <property type="entry name" value="EAL"/>
    <property type="match status" value="1"/>
</dbReference>
<dbReference type="EMBL" id="CP020991">
    <property type="protein sequence ID" value="AUO20168.1"/>
    <property type="molecule type" value="Genomic_DNA"/>
</dbReference>
<reference evidence="7 8" key="1">
    <citation type="submission" date="2017-04" db="EMBL/GenBank/DDBJ databases">
        <title>Monoglobus pectinilyticus 14 draft genome.</title>
        <authorList>
            <person name="Kim C."/>
            <person name="Rosendale D.I."/>
            <person name="Kelly W.J."/>
            <person name="Tannock G.W."/>
            <person name="Patchett M.L."/>
            <person name="Jordens J.Z."/>
        </authorList>
    </citation>
    <scope>NUCLEOTIDE SEQUENCE [LARGE SCALE GENOMIC DNA]</scope>
    <source>
        <strain evidence="7 8">14</strain>
    </source>
</reference>
<dbReference type="SUPFAM" id="SSF55073">
    <property type="entry name" value="Nucleotide cyclase"/>
    <property type="match status" value="2"/>
</dbReference>
<dbReference type="CDD" id="cd01948">
    <property type="entry name" value="EAL"/>
    <property type="match status" value="1"/>
</dbReference>
<evidence type="ECO:0000313" key="8">
    <source>
        <dbReference type="Proteomes" id="UP000235589"/>
    </source>
</evidence>
<keyword evidence="8" id="KW-1185">Reference proteome</keyword>
<dbReference type="OrthoDB" id="9805474at2"/>
<dbReference type="GeneID" id="98063400"/>
<dbReference type="SMART" id="SM00052">
    <property type="entry name" value="EAL"/>
    <property type="match status" value="1"/>
</dbReference>